<accession>A0ABW0I057</accession>
<evidence type="ECO:0000256" key="7">
    <source>
        <dbReference type="SAM" id="Phobius"/>
    </source>
</evidence>
<proteinExistence type="inferred from homology"/>
<evidence type="ECO:0000313" key="9">
    <source>
        <dbReference type="EMBL" id="MFC5404632.1"/>
    </source>
</evidence>
<comment type="caution">
    <text evidence="9">The sequence shown here is derived from an EMBL/GenBank/DDBJ whole genome shotgun (WGS) entry which is preliminary data.</text>
</comment>
<evidence type="ECO:0000256" key="2">
    <source>
        <dbReference type="ARBA" id="ARBA00008193"/>
    </source>
</evidence>
<sequence>MLLINLFIYLGIIAAGVSGALAGIKKELDLFGVVCLCVATSLGGGIVRDLLIGKVPPAAFTDATLFLVSLGAGLLTWIFYQKIKRLNQLMIVSDAVGLGVFTAVGSSTAMSLYSGNSFLILSMGLITGIGGGVLRDIFSKEIPYVFKKEVYAIASIVGAASYIFIHGKVSETFAMYVCLFVTFAIRIIAVIFKVNFPVYREKTDMPVDQ</sequence>
<feature type="domain" description="Glycine transporter" evidence="8">
    <location>
        <begin position="92"/>
        <end position="166"/>
    </location>
</feature>
<evidence type="ECO:0000256" key="4">
    <source>
        <dbReference type="ARBA" id="ARBA00022692"/>
    </source>
</evidence>
<keyword evidence="5 7" id="KW-1133">Transmembrane helix</keyword>
<feature type="transmembrane region" description="Helical" evidence="7">
    <location>
        <begin position="6"/>
        <end position="23"/>
    </location>
</feature>
<evidence type="ECO:0000259" key="8">
    <source>
        <dbReference type="Pfam" id="PF03458"/>
    </source>
</evidence>
<feature type="transmembrane region" description="Helical" evidence="7">
    <location>
        <begin position="118"/>
        <end position="138"/>
    </location>
</feature>
<comment type="similarity">
    <text evidence="2">Belongs to the UPF0126 family.</text>
</comment>
<keyword evidence="6 7" id="KW-0472">Membrane</keyword>
<dbReference type="EMBL" id="JBHSMI010000028">
    <property type="protein sequence ID" value="MFC5404632.1"/>
    <property type="molecule type" value="Genomic_DNA"/>
</dbReference>
<comment type="subcellular location">
    <subcellularLocation>
        <location evidence="1">Cell membrane</location>
        <topology evidence="1">Multi-pass membrane protein</topology>
    </subcellularLocation>
</comment>
<dbReference type="RefSeq" id="WP_378135096.1">
    <property type="nucleotide sequence ID" value="NZ_JBHSMI010000028.1"/>
</dbReference>
<dbReference type="InterPro" id="IPR005115">
    <property type="entry name" value="Gly_transporter"/>
</dbReference>
<feature type="transmembrane region" description="Helical" evidence="7">
    <location>
        <begin position="59"/>
        <end position="80"/>
    </location>
</feature>
<name>A0ABW0I057_9BACL</name>
<evidence type="ECO:0000256" key="1">
    <source>
        <dbReference type="ARBA" id="ARBA00004651"/>
    </source>
</evidence>
<feature type="domain" description="Glycine transporter" evidence="8">
    <location>
        <begin position="7"/>
        <end position="80"/>
    </location>
</feature>
<keyword evidence="4 7" id="KW-0812">Transmembrane</keyword>
<gene>
    <name evidence="9" type="ORF">ACFPOF_17995</name>
</gene>
<evidence type="ECO:0000256" key="3">
    <source>
        <dbReference type="ARBA" id="ARBA00022475"/>
    </source>
</evidence>
<protein>
    <submittedName>
        <fullName evidence="9">Trimeric intracellular cation channel family protein</fullName>
    </submittedName>
</protein>
<evidence type="ECO:0000256" key="6">
    <source>
        <dbReference type="ARBA" id="ARBA00023136"/>
    </source>
</evidence>
<evidence type="ECO:0000313" key="10">
    <source>
        <dbReference type="Proteomes" id="UP001596113"/>
    </source>
</evidence>
<organism evidence="9 10">
    <name type="scientific">Cohnella soli</name>
    <dbReference type="NCBI Taxonomy" id="425005"/>
    <lineage>
        <taxon>Bacteria</taxon>
        <taxon>Bacillati</taxon>
        <taxon>Bacillota</taxon>
        <taxon>Bacilli</taxon>
        <taxon>Bacillales</taxon>
        <taxon>Paenibacillaceae</taxon>
        <taxon>Cohnella</taxon>
    </lineage>
</organism>
<evidence type="ECO:0000256" key="5">
    <source>
        <dbReference type="ARBA" id="ARBA00022989"/>
    </source>
</evidence>
<keyword evidence="3" id="KW-1003">Cell membrane</keyword>
<dbReference type="PANTHER" id="PTHR30506:SF3">
    <property type="entry name" value="UPF0126 INNER MEMBRANE PROTEIN YADS-RELATED"/>
    <property type="match status" value="1"/>
</dbReference>
<feature type="transmembrane region" description="Helical" evidence="7">
    <location>
        <begin position="173"/>
        <end position="192"/>
    </location>
</feature>
<dbReference type="Proteomes" id="UP001596113">
    <property type="component" value="Unassembled WGS sequence"/>
</dbReference>
<feature type="transmembrane region" description="Helical" evidence="7">
    <location>
        <begin position="150"/>
        <end position="167"/>
    </location>
</feature>
<keyword evidence="10" id="KW-1185">Reference proteome</keyword>
<dbReference type="Pfam" id="PF03458">
    <property type="entry name" value="Gly_transporter"/>
    <property type="match status" value="2"/>
</dbReference>
<reference evidence="10" key="1">
    <citation type="journal article" date="2019" name="Int. J. Syst. Evol. Microbiol.">
        <title>The Global Catalogue of Microorganisms (GCM) 10K type strain sequencing project: providing services to taxonomists for standard genome sequencing and annotation.</title>
        <authorList>
            <consortium name="The Broad Institute Genomics Platform"/>
            <consortium name="The Broad Institute Genome Sequencing Center for Infectious Disease"/>
            <person name="Wu L."/>
            <person name="Ma J."/>
        </authorList>
    </citation>
    <scope>NUCLEOTIDE SEQUENCE [LARGE SCALE GENOMIC DNA]</scope>
    <source>
        <strain evidence="10">CGMCC 1.18575</strain>
    </source>
</reference>
<dbReference type="PANTHER" id="PTHR30506">
    <property type="entry name" value="INNER MEMBRANE PROTEIN"/>
    <property type="match status" value="1"/>
</dbReference>